<keyword evidence="5" id="KW-0539">Nucleus</keyword>
<dbReference type="GO" id="GO:0003677">
    <property type="term" value="F:DNA binding"/>
    <property type="evidence" value="ECO:0007669"/>
    <property type="project" value="UniProtKB-KW"/>
</dbReference>
<evidence type="ECO:0000256" key="1">
    <source>
        <dbReference type="ARBA" id="ARBA00004123"/>
    </source>
</evidence>
<protein>
    <recommendedName>
        <fullName evidence="6">TF-B3 domain-containing protein</fullName>
    </recommendedName>
</protein>
<reference evidence="7" key="2">
    <citation type="submission" date="2019-01" db="UniProtKB">
        <authorList>
            <consortium name="EnsemblPlants"/>
        </authorList>
    </citation>
    <scope>IDENTIFICATION</scope>
    <source>
        <strain evidence="7">cv. Heinz 1706</strain>
    </source>
</reference>
<name>A0A3Q7GGY0_SOLLC</name>
<dbReference type="Gene3D" id="2.40.330.10">
    <property type="entry name" value="DNA-binding pseudobarrel domain"/>
    <property type="match status" value="1"/>
</dbReference>
<dbReference type="AlphaFoldDB" id="A0A3Q7GGY0"/>
<dbReference type="InterPro" id="IPR015300">
    <property type="entry name" value="DNA-bd_pseudobarrel_sf"/>
</dbReference>
<feature type="domain" description="TF-B3" evidence="6">
    <location>
        <begin position="1"/>
        <end position="67"/>
    </location>
</feature>
<keyword evidence="2" id="KW-0805">Transcription regulation</keyword>
<accession>A0A3Q7GGY0</accession>
<proteinExistence type="predicted"/>
<evidence type="ECO:0000256" key="4">
    <source>
        <dbReference type="ARBA" id="ARBA00023163"/>
    </source>
</evidence>
<reference evidence="7" key="1">
    <citation type="journal article" date="2012" name="Nature">
        <title>The tomato genome sequence provides insights into fleshy fruit evolution.</title>
        <authorList>
            <consortium name="Tomato Genome Consortium"/>
        </authorList>
    </citation>
    <scope>NUCLEOTIDE SEQUENCE [LARGE SCALE GENOMIC DNA]</scope>
    <source>
        <strain evidence="7">cv. Heinz 1706</strain>
    </source>
</reference>
<keyword evidence="4" id="KW-0804">Transcription</keyword>
<dbReference type="InParanoid" id="A0A3Q7GGY0"/>
<dbReference type="EnsemblPlants" id="Solyc05g017745.1.1">
    <property type="protein sequence ID" value="Solyc05g017745.1.1"/>
    <property type="gene ID" value="Solyc05g017745.1"/>
</dbReference>
<evidence type="ECO:0000256" key="5">
    <source>
        <dbReference type="ARBA" id="ARBA00023242"/>
    </source>
</evidence>
<evidence type="ECO:0000313" key="7">
    <source>
        <dbReference type="EnsemblPlants" id="Solyc05g017745.1.1"/>
    </source>
</evidence>
<comment type="subcellular location">
    <subcellularLocation>
        <location evidence="1">Nucleus</location>
    </subcellularLocation>
</comment>
<sequence length="158" mass="18514">MRLVNEYGVEWGVEIESSMNMVIIKGGWTAFREDNKKATRETCRFKLIRAYCKCFAEEEDILVLQDNVNVMNEEEEDILVNLQANTNVIEEEEEDITVNLQANDYVIEQETQKQQQGLELLTHIPMSLLRNRMMSPKICDHMIAERKFINLKSKILDE</sequence>
<evidence type="ECO:0000313" key="8">
    <source>
        <dbReference type="Proteomes" id="UP000004994"/>
    </source>
</evidence>
<dbReference type="GO" id="GO:0005634">
    <property type="term" value="C:nucleus"/>
    <property type="evidence" value="ECO:0007669"/>
    <property type="project" value="UniProtKB-SubCell"/>
</dbReference>
<dbReference type="InterPro" id="IPR003340">
    <property type="entry name" value="B3_DNA-bd"/>
</dbReference>
<evidence type="ECO:0000256" key="3">
    <source>
        <dbReference type="ARBA" id="ARBA00023125"/>
    </source>
</evidence>
<dbReference type="PROSITE" id="PS50863">
    <property type="entry name" value="B3"/>
    <property type="match status" value="1"/>
</dbReference>
<evidence type="ECO:0000259" key="6">
    <source>
        <dbReference type="PROSITE" id="PS50863"/>
    </source>
</evidence>
<dbReference type="Gramene" id="Solyc05g017745.1.1">
    <property type="protein sequence ID" value="Solyc05g017745.1.1"/>
    <property type="gene ID" value="Solyc05g017745.1"/>
</dbReference>
<organism evidence="7">
    <name type="scientific">Solanum lycopersicum</name>
    <name type="common">Tomato</name>
    <name type="synonym">Lycopersicon esculentum</name>
    <dbReference type="NCBI Taxonomy" id="4081"/>
    <lineage>
        <taxon>Eukaryota</taxon>
        <taxon>Viridiplantae</taxon>
        <taxon>Streptophyta</taxon>
        <taxon>Embryophyta</taxon>
        <taxon>Tracheophyta</taxon>
        <taxon>Spermatophyta</taxon>
        <taxon>Magnoliopsida</taxon>
        <taxon>eudicotyledons</taxon>
        <taxon>Gunneridae</taxon>
        <taxon>Pentapetalae</taxon>
        <taxon>asterids</taxon>
        <taxon>lamiids</taxon>
        <taxon>Solanales</taxon>
        <taxon>Solanaceae</taxon>
        <taxon>Solanoideae</taxon>
        <taxon>Solaneae</taxon>
        <taxon>Solanum</taxon>
        <taxon>Solanum subgen. Lycopersicon</taxon>
    </lineage>
</organism>
<dbReference type="SUPFAM" id="SSF101936">
    <property type="entry name" value="DNA-binding pseudobarrel domain"/>
    <property type="match status" value="1"/>
</dbReference>
<keyword evidence="3" id="KW-0238">DNA-binding</keyword>
<keyword evidence="8" id="KW-1185">Reference proteome</keyword>
<evidence type="ECO:0000256" key="2">
    <source>
        <dbReference type="ARBA" id="ARBA00023015"/>
    </source>
</evidence>
<dbReference type="Proteomes" id="UP000004994">
    <property type="component" value="Chromosome 5"/>
</dbReference>